<evidence type="ECO:0000313" key="2">
    <source>
        <dbReference type="EMBL" id="KAI4536990.1"/>
    </source>
</evidence>
<comment type="caution">
    <text evidence="2">The sequence shown here is derived from an EMBL/GenBank/DDBJ whole genome shotgun (WGS) entry which is preliminary data.</text>
</comment>
<dbReference type="Proteomes" id="UP001214576">
    <property type="component" value="Unassembled WGS sequence"/>
</dbReference>
<keyword evidence="3" id="KW-1185">Reference proteome</keyword>
<dbReference type="EMBL" id="JAKZEL010000015">
    <property type="protein sequence ID" value="KAI4536990.1"/>
    <property type="molecule type" value="Genomic_DNA"/>
</dbReference>
<protein>
    <submittedName>
        <fullName evidence="2">Uncharacterized protein</fullName>
    </submittedName>
</protein>
<evidence type="ECO:0000313" key="3">
    <source>
        <dbReference type="Proteomes" id="UP001214576"/>
    </source>
</evidence>
<proteinExistence type="predicted"/>
<feature type="region of interest" description="Disordered" evidence="1">
    <location>
        <begin position="1"/>
        <end position="30"/>
    </location>
</feature>
<dbReference type="AlphaFoldDB" id="A0AAD4U4G5"/>
<sequence length="142" mass="16170">MEKQQLEKTHGEQGPELSTQSFPRRLLMPSPKTSFPFRCSRPGLRKAPEFLTIAIRSSLPSDSGCQELLLVRCSSSHRILWRLRMSHVVRMYRHRLYFSPSIASLDALEISQTKRKEKGLQLAISELSLECALKNVGPSFSI</sequence>
<name>A0AAD4U4G5_OVIAM</name>
<organism evidence="2 3">
    <name type="scientific">Ovis ammon polii</name>
    <dbReference type="NCBI Taxonomy" id="230172"/>
    <lineage>
        <taxon>Eukaryota</taxon>
        <taxon>Metazoa</taxon>
        <taxon>Chordata</taxon>
        <taxon>Craniata</taxon>
        <taxon>Vertebrata</taxon>
        <taxon>Euteleostomi</taxon>
        <taxon>Mammalia</taxon>
        <taxon>Eutheria</taxon>
        <taxon>Laurasiatheria</taxon>
        <taxon>Artiodactyla</taxon>
        <taxon>Ruminantia</taxon>
        <taxon>Pecora</taxon>
        <taxon>Bovidae</taxon>
        <taxon>Caprinae</taxon>
        <taxon>Ovis</taxon>
    </lineage>
</organism>
<evidence type="ECO:0000256" key="1">
    <source>
        <dbReference type="SAM" id="MobiDB-lite"/>
    </source>
</evidence>
<feature type="compositionally biased region" description="Basic and acidic residues" evidence="1">
    <location>
        <begin position="1"/>
        <end position="13"/>
    </location>
</feature>
<gene>
    <name evidence="2" type="ORF">MG293_013193</name>
</gene>
<reference evidence="2" key="1">
    <citation type="submission" date="2022-03" db="EMBL/GenBank/DDBJ databases">
        <title>Genomic analyses of argali, domestic sheep and their hybrids provide insights into chromosomal evolution, heterosis and genetic basis of agronomic traits.</title>
        <authorList>
            <person name="Li M."/>
        </authorList>
    </citation>
    <scope>NUCLEOTIDE SEQUENCE</scope>
    <source>
        <strain evidence="2">CAU-MHL-2022a</strain>
        <tissue evidence="2">Skin</tissue>
    </source>
</reference>
<accession>A0AAD4U4G5</accession>